<sequence>MSGKAADLCVTVLRGGGQGYAALGLGWEDPEGGWRLRCWAKPGAGRIGLFLPEGRSGVLPTRVTVHTSAGERLGSGAYVPGLRGVMIRADAWPTLEGGGCWL</sequence>
<accession>A0ABV6AU28</accession>
<organism evidence="1 2">
    <name type="scientific">Deinococcus oregonensis</name>
    <dbReference type="NCBI Taxonomy" id="1805970"/>
    <lineage>
        <taxon>Bacteria</taxon>
        <taxon>Thermotogati</taxon>
        <taxon>Deinococcota</taxon>
        <taxon>Deinococci</taxon>
        <taxon>Deinococcales</taxon>
        <taxon>Deinococcaceae</taxon>
        <taxon>Deinococcus</taxon>
    </lineage>
</organism>
<dbReference type="EMBL" id="JBHLYR010000011">
    <property type="protein sequence ID" value="MFB9991003.1"/>
    <property type="molecule type" value="Genomic_DNA"/>
</dbReference>
<evidence type="ECO:0000313" key="2">
    <source>
        <dbReference type="Proteomes" id="UP001589733"/>
    </source>
</evidence>
<keyword evidence="2" id="KW-1185">Reference proteome</keyword>
<protein>
    <submittedName>
        <fullName evidence="1">Uncharacterized protein</fullName>
    </submittedName>
</protein>
<reference evidence="1 2" key="1">
    <citation type="submission" date="2024-09" db="EMBL/GenBank/DDBJ databases">
        <authorList>
            <person name="Sun Q."/>
            <person name="Mori K."/>
        </authorList>
    </citation>
    <scope>NUCLEOTIDE SEQUENCE [LARGE SCALE GENOMIC DNA]</scope>
    <source>
        <strain evidence="1 2">JCM 13503</strain>
    </source>
</reference>
<dbReference type="Proteomes" id="UP001589733">
    <property type="component" value="Unassembled WGS sequence"/>
</dbReference>
<proteinExistence type="predicted"/>
<name>A0ABV6AU28_9DEIO</name>
<evidence type="ECO:0000313" key="1">
    <source>
        <dbReference type="EMBL" id="MFB9991003.1"/>
    </source>
</evidence>
<dbReference type="RefSeq" id="WP_380005509.1">
    <property type="nucleotide sequence ID" value="NZ_JBHLYR010000011.1"/>
</dbReference>
<gene>
    <name evidence="1" type="ORF">ACFFLM_03275</name>
</gene>
<comment type="caution">
    <text evidence="1">The sequence shown here is derived from an EMBL/GenBank/DDBJ whole genome shotgun (WGS) entry which is preliminary data.</text>
</comment>